<dbReference type="AlphaFoldDB" id="A0A1G9U1E1"/>
<protein>
    <submittedName>
        <fullName evidence="2">Uncharacterized protein</fullName>
    </submittedName>
</protein>
<keyword evidence="1" id="KW-0472">Membrane</keyword>
<proteinExistence type="predicted"/>
<name>A0A1G9U1E1_9BACT</name>
<evidence type="ECO:0000313" key="2">
    <source>
        <dbReference type="EMBL" id="SDM53860.1"/>
    </source>
</evidence>
<keyword evidence="3" id="KW-1185">Reference proteome</keyword>
<reference evidence="2 3" key="1">
    <citation type="submission" date="2016-10" db="EMBL/GenBank/DDBJ databases">
        <authorList>
            <person name="de Groot N.N."/>
        </authorList>
    </citation>
    <scope>NUCLEOTIDE SEQUENCE [LARGE SCALE GENOMIC DNA]</scope>
    <source>
        <strain evidence="2 3">DSM 25186</strain>
    </source>
</reference>
<evidence type="ECO:0000313" key="3">
    <source>
        <dbReference type="Proteomes" id="UP000198510"/>
    </source>
</evidence>
<gene>
    <name evidence="2" type="ORF">SAMN05421823_11559</name>
</gene>
<sequence>MNLFVPLFLITLGWLGHYLLERYRRLLSPGVRDAFSLMIILCMFTGAMMCLQQLFS</sequence>
<feature type="transmembrane region" description="Helical" evidence="1">
    <location>
        <begin position="35"/>
        <end position="55"/>
    </location>
</feature>
<dbReference type="EMBL" id="FNFO01000015">
    <property type="protein sequence ID" value="SDM53860.1"/>
    <property type="molecule type" value="Genomic_DNA"/>
</dbReference>
<organism evidence="2 3">
    <name type="scientific">Catalinimonas alkaloidigena</name>
    <dbReference type="NCBI Taxonomy" id="1075417"/>
    <lineage>
        <taxon>Bacteria</taxon>
        <taxon>Pseudomonadati</taxon>
        <taxon>Bacteroidota</taxon>
        <taxon>Cytophagia</taxon>
        <taxon>Cytophagales</taxon>
        <taxon>Catalimonadaceae</taxon>
        <taxon>Catalinimonas</taxon>
    </lineage>
</organism>
<keyword evidence="1" id="KW-0812">Transmembrane</keyword>
<evidence type="ECO:0000256" key="1">
    <source>
        <dbReference type="SAM" id="Phobius"/>
    </source>
</evidence>
<accession>A0A1G9U1E1</accession>
<feature type="transmembrane region" description="Helical" evidence="1">
    <location>
        <begin position="6"/>
        <end position="23"/>
    </location>
</feature>
<keyword evidence="1" id="KW-1133">Transmembrane helix</keyword>
<dbReference type="RefSeq" id="WP_176956226.1">
    <property type="nucleotide sequence ID" value="NZ_FNFO01000015.1"/>
</dbReference>
<dbReference type="Proteomes" id="UP000198510">
    <property type="component" value="Unassembled WGS sequence"/>
</dbReference>